<dbReference type="InterPro" id="IPR013640">
    <property type="entry name" value="Vfa1"/>
</dbReference>
<evidence type="ECO:0000313" key="2">
    <source>
        <dbReference type="EMBL" id="QGN18392.1"/>
    </source>
</evidence>
<organism evidence="2 3">
    <name type="scientific">Kluyveromyces marxianus</name>
    <name type="common">Yeast</name>
    <name type="synonym">Candida kefyr</name>
    <dbReference type="NCBI Taxonomy" id="4911"/>
    <lineage>
        <taxon>Eukaryota</taxon>
        <taxon>Fungi</taxon>
        <taxon>Dikarya</taxon>
        <taxon>Ascomycota</taxon>
        <taxon>Saccharomycotina</taxon>
        <taxon>Saccharomycetes</taxon>
        <taxon>Saccharomycetales</taxon>
        <taxon>Saccharomycetaceae</taxon>
        <taxon>Kluyveromyces</taxon>
    </lineage>
</organism>
<feature type="region of interest" description="Disordered" evidence="1">
    <location>
        <begin position="176"/>
        <end position="209"/>
    </location>
</feature>
<keyword evidence="3" id="KW-1185">Reference proteome</keyword>
<dbReference type="Pfam" id="PF08432">
    <property type="entry name" value="Vfa1"/>
    <property type="match status" value="1"/>
</dbReference>
<name>A0ABX6F1Y0_KLUMA</name>
<accession>A0ABX6F1Y0</accession>
<evidence type="ECO:0000256" key="1">
    <source>
        <dbReference type="SAM" id="MobiDB-lite"/>
    </source>
</evidence>
<feature type="compositionally biased region" description="Basic and acidic residues" evidence="1">
    <location>
        <begin position="199"/>
        <end position="209"/>
    </location>
</feature>
<protein>
    <submittedName>
        <fullName evidence="2">YER128W</fullName>
    </submittedName>
</protein>
<evidence type="ECO:0000313" key="3">
    <source>
        <dbReference type="Proteomes" id="UP000422736"/>
    </source>
</evidence>
<dbReference type="EMBL" id="CP015061">
    <property type="protein sequence ID" value="QGN18392.1"/>
    <property type="molecule type" value="Genomic_DNA"/>
</dbReference>
<dbReference type="PANTHER" id="PTHR28218">
    <property type="entry name" value="VPS4-ASSOCIATED PROTEIN 1"/>
    <property type="match status" value="1"/>
</dbReference>
<reference evidence="2 3" key="1">
    <citation type="submission" date="2016-03" db="EMBL/GenBank/DDBJ databases">
        <title>How can Kluyveromyces marxianus grow so fast - potential evolutionary course in Saccharomyces Complex revealed by comparative genomics.</title>
        <authorList>
            <person name="Mo W."/>
            <person name="Lu W."/>
            <person name="Yang X."/>
            <person name="Qi J."/>
            <person name="Lv H."/>
        </authorList>
    </citation>
    <scope>NUCLEOTIDE SEQUENCE [LARGE SCALE GENOMIC DNA]</scope>
    <source>
        <strain evidence="2 3">FIM1</strain>
    </source>
</reference>
<feature type="compositionally biased region" description="Basic and acidic residues" evidence="1">
    <location>
        <begin position="95"/>
        <end position="124"/>
    </location>
</feature>
<sequence length="209" mass="24401">MKNEYTKKKVSRKDRKACLICQNPTETVLFNASGPDWFYTCDLHLVDNPQFAQPLYPKEYHDLLAGLKTLKDRIEALERKQAGGWDQWIGKWLDKDGKQKPKEGDKEAEGDKEGDKEPEKEAPKDTLLQLKKQYQDSLDRIALLKQKSNTYTLYDLVYQSRVDRLRKLAQLKEKKRIEQQSYTNTDPQQLLQSVQFPEVPKDIVQKPSS</sequence>
<dbReference type="PANTHER" id="PTHR28218:SF1">
    <property type="entry name" value="VPS4-ASSOCIATED PROTEIN 1"/>
    <property type="match status" value="1"/>
</dbReference>
<proteinExistence type="predicted"/>
<dbReference type="Proteomes" id="UP000422736">
    <property type="component" value="Chromosome 7"/>
</dbReference>
<feature type="compositionally biased region" description="Polar residues" evidence="1">
    <location>
        <begin position="179"/>
        <end position="195"/>
    </location>
</feature>
<feature type="region of interest" description="Disordered" evidence="1">
    <location>
        <begin position="95"/>
        <end position="126"/>
    </location>
</feature>
<gene>
    <name evidence="2" type="primary">VFA1</name>
    <name evidence="2" type="ORF">FIM1_4719</name>
</gene>